<protein>
    <submittedName>
        <fullName evidence="3">Unannotated protein</fullName>
    </submittedName>
</protein>
<feature type="transmembrane region" description="Helical" evidence="1">
    <location>
        <begin position="21"/>
        <end position="40"/>
    </location>
</feature>
<keyword evidence="1" id="KW-0472">Membrane</keyword>
<sequence length="76" mass="8713">MDKKELWFGKTETGGFKPLTWQGKFSIVVYVVLLILAFFIYSSLGLILLVVLFYTVVFFCVVAFKSDLLSDRQPPE</sequence>
<accession>A0A6J7CZF7</accession>
<proteinExistence type="predicted"/>
<keyword evidence="1" id="KW-1133">Transmembrane helix</keyword>
<organism evidence="3">
    <name type="scientific">freshwater metagenome</name>
    <dbReference type="NCBI Taxonomy" id="449393"/>
    <lineage>
        <taxon>unclassified sequences</taxon>
        <taxon>metagenomes</taxon>
        <taxon>ecological metagenomes</taxon>
    </lineage>
</organism>
<evidence type="ECO:0000313" key="2">
    <source>
        <dbReference type="EMBL" id="CAB4825650.1"/>
    </source>
</evidence>
<gene>
    <name evidence="2" type="ORF">UFOPK3164_00732</name>
    <name evidence="3" type="ORF">UFOPK3427_00335</name>
    <name evidence="4" type="ORF">UFOPK4112_01838</name>
</gene>
<dbReference type="EMBL" id="CAFBLT010000001">
    <property type="protein sequence ID" value="CAB4863426.1"/>
    <property type="molecule type" value="Genomic_DNA"/>
</dbReference>
<reference evidence="3" key="1">
    <citation type="submission" date="2020-05" db="EMBL/GenBank/DDBJ databases">
        <authorList>
            <person name="Chiriac C."/>
            <person name="Salcher M."/>
            <person name="Ghai R."/>
            <person name="Kavagutti S V."/>
        </authorList>
    </citation>
    <scope>NUCLEOTIDE SEQUENCE</scope>
</reference>
<evidence type="ECO:0000313" key="4">
    <source>
        <dbReference type="EMBL" id="CAB5032533.1"/>
    </source>
</evidence>
<dbReference type="EMBL" id="CAFBPM010000034">
    <property type="protein sequence ID" value="CAB5032533.1"/>
    <property type="molecule type" value="Genomic_DNA"/>
</dbReference>
<dbReference type="AlphaFoldDB" id="A0A6J7CZF7"/>
<feature type="transmembrane region" description="Helical" evidence="1">
    <location>
        <begin position="46"/>
        <end position="64"/>
    </location>
</feature>
<dbReference type="EMBL" id="CAFABE010000026">
    <property type="protein sequence ID" value="CAB4825650.1"/>
    <property type="molecule type" value="Genomic_DNA"/>
</dbReference>
<evidence type="ECO:0000313" key="3">
    <source>
        <dbReference type="EMBL" id="CAB4863426.1"/>
    </source>
</evidence>
<evidence type="ECO:0000256" key="1">
    <source>
        <dbReference type="SAM" id="Phobius"/>
    </source>
</evidence>
<keyword evidence="1" id="KW-0812">Transmembrane</keyword>
<name>A0A6J7CZF7_9ZZZZ</name>